<protein>
    <recommendedName>
        <fullName evidence="3">tRNA(Met) cytidine acetate ligase</fullName>
        <ecNumber evidence="3">6.3.4.-</ecNumber>
    </recommendedName>
</protein>
<comment type="subcellular location">
    <subcellularLocation>
        <location evidence="3">Cytoplasm</location>
    </subcellularLocation>
</comment>
<name>A5Z6F8_9FIRM</name>
<feature type="binding site" evidence="3">
    <location>
        <position position="215"/>
    </location>
    <ligand>
        <name>ATP</name>
        <dbReference type="ChEBI" id="CHEBI:30616"/>
    </ligand>
</feature>
<keyword evidence="3" id="KW-0436">Ligase</keyword>
<keyword evidence="3" id="KW-0820">tRNA-binding</keyword>
<dbReference type="AlphaFoldDB" id="A5Z6F8"/>
<dbReference type="EMBL" id="AAVL02000033">
    <property type="protein sequence ID" value="EDM51383.1"/>
    <property type="molecule type" value="Genomic_DNA"/>
</dbReference>
<keyword evidence="2 3" id="KW-0694">RNA-binding</keyword>
<dbReference type="GO" id="GO:0016879">
    <property type="term" value="F:ligase activity, forming carbon-nitrogen bonds"/>
    <property type="evidence" value="ECO:0007669"/>
    <property type="project" value="UniProtKB-UniRule"/>
</dbReference>
<dbReference type="EC" id="6.3.4.-" evidence="3"/>
<dbReference type="GO" id="GO:0005737">
    <property type="term" value="C:cytoplasm"/>
    <property type="evidence" value="ECO:0007669"/>
    <property type="project" value="UniProtKB-SubCell"/>
</dbReference>
<sequence length="426" mass="47853">MKIVGIIAEFNPFHNGHKYLISKAKEVCNADAAVIVCSGNYVQRGMPAIINKTSRCEMAMLNGADLVIELPVVYSTASAELFATASIALLDSLNCVDYLCFGCETDSIDLLNTVAEILINEPKEYKDLLTINLKTGISFPKARAKALDEYFKKYNLDYSLDINSKKYAKYPSDITSNSNLDINTFINQPNNILGIEYIKALMRFNSKINPVPLKRLGAGYHSLDTRTKLASATGIRTAMANKDNISGLLPDNCLNIIKNHTTIEYNDFSTVLGSKLLSMDTLDHIEGINQDLSNRIANNKYNFTDIETFMPMLQSKNYTYSAISRALLHIILDIKTDGLKEFISNNYVNYAMILGFNKNTGVLSEISKSTKIPLVSKFATFYKEADNNQRKMLDINLKADNLYRMIYMNKTSETLPTEFQRQIIIK</sequence>
<dbReference type="RefSeq" id="WP_005362757.1">
    <property type="nucleotide sequence ID" value="NZ_DS264284.1"/>
</dbReference>
<comment type="caution">
    <text evidence="4">The sequence shown here is derived from an EMBL/GenBank/DDBJ whole genome shotgun (WGS) entry which is preliminary data.</text>
</comment>
<gene>
    <name evidence="3" type="primary">tmcAL</name>
    <name evidence="4" type="ORF">EUBVEN_01291</name>
</gene>
<accession>A5Z6F8</accession>
<dbReference type="GO" id="GO:0000049">
    <property type="term" value="F:tRNA binding"/>
    <property type="evidence" value="ECO:0007669"/>
    <property type="project" value="UniProtKB-KW"/>
</dbReference>
<dbReference type="HAMAP" id="MF_01539">
    <property type="entry name" value="TmcAL"/>
    <property type="match status" value="1"/>
</dbReference>
<comment type="catalytic activity">
    <reaction evidence="3">
        <text>cytidine(34) in elongator tRNA(Met) + acetate + ATP = N(4)-acetylcytidine(34) in elongator tRNA(Met) + AMP + diphosphate</text>
        <dbReference type="Rhea" id="RHEA:58144"/>
        <dbReference type="Rhea" id="RHEA-COMP:10693"/>
        <dbReference type="Rhea" id="RHEA-COMP:10694"/>
        <dbReference type="ChEBI" id="CHEBI:30089"/>
        <dbReference type="ChEBI" id="CHEBI:30616"/>
        <dbReference type="ChEBI" id="CHEBI:33019"/>
        <dbReference type="ChEBI" id="CHEBI:74900"/>
        <dbReference type="ChEBI" id="CHEBI:82748"/>
        <dbReference type="ChEBI" id="CHEBI:456215"/>
    </reaction>
</comment>
<keyword evidence="3" id="KW-0547">Nucleotide-binding</keyword>
<evidence type="ECO:0000256" key="1">
    <source>
        <dbReference type="ARBA" id="ARBA00022694"/>
    </source>
</evidence>
<organism evidence="4 5">
    <name type="scientific">Eubacterium ventriosum ATCC 27560</name>
    <dbReference type="NCBI Taxonomy" id="411463"/>
    <lineage>
        <taxon>Bacteria</taxon>
        <taxon>Bacillati</taxon>
        <taxon>Bacillota</taxon>
        <taxon>Clostridia</taxon>
        <taxon>Eubacteriales</taxon>
        <taxon>Eubacteriaceae</taxon>
        <taxon>Eubacterium</taxon>
    </lineage>
</organism>
<dbReference type="OrthoDB" id="9769796at2"/>
<dbReference type="NCBIfam" id="TIGR00125">
    <property type="entry name" value="cyt_tran_rel"/>
    <property type="match status" value="1"/>
</dbReference>
<dbReference type="PANTHER" id="PTHR37825:SF1">
    <property type="entry name" value="TRNA(MET) CYTIDINE ACETATE LIGASE"/>
    <property type="match status" value="1"/>
</dbReference>
<feature type="binding site" evidence="3">
    <location>
        <begin position="7"/>
        <end position="20"/>
    </location>
    <ligand>
        <name>ATP</name>
        <dbReference type="ChEBI" id="CHEBI:30616"/>
    </ligand>
</feature>
<feature type="binding site" evidence="3">
    <location>
        <position position="102"/>
    </location>
    <ligand>
        <name>ATP</name>
        <dbReference type="ChEBI" id="CHEBI:30616"/>
    </ligand>
</feature>
<dbReference type="NCBIfam" id="NF010191">
    <property type="entry name" value="PRK13670.1"/>
    <property type="match status" value="1"/>
</dbReference>
<dbReference type="Proteomes" id="UP000006000">
    <property type="component" value="Unassembled WGS sequence"/>
</dbReference>
<dbReference type="Gene3D" id="3.40.50.620">
    <property type="entry name" value="HUPs"/>
    <property type="match status" value="1"/>
</dbReference>
<comment type="caution">
    <text evidence="3">Lacks conserved residue(s) required for the propagation of feature annotation.</text>
</comment>
<keyword evidence="4" id="KW-0808">Transferase</keyword>
<evidence type="ECO:0000256" key="2">
    <source>
        <dbReference type="ARBA" id="ARBA00022884"/>
    </source>
</evidence>
<evidence type="ECO:0000313" key="4">
    <source>
        <dbReference type="EMBL" id="EDM51383.1"/>
    </source>
</evidence>
<evidence type="ECO:0000256" key="3">
    <source>
        <dbReference type="HAMAP-Rule" id="MF_01539"/>
    </source>
</evidence>
<feature type="binding site" evidence="3">
    <location>
        <position position="190"/>
    </location>
    <ligand>
        <name>ATP</name>
        <dbReference type="ChEBI" id="CHEBI:30616"/>
    </ligand>
</feature>
<dbReference type="STRING" id="411463.EUBVEN_01291"/>
<dbReference type="Pfam" id="PF05636">
    <property type="entry name" value="HIGH_NTase1"/>
    <property type="match status" value="1"/>
</dbReference>
<evidence type="ECO:0000313" key="5">
    <source>
        <dbReference type="Proteomes" id="UP000006000"/>
    </source>
</evidence>
<comment type="function">
    <text evidence="3">Catalyzes the formation of N(4)-acetylcytidine (ac(4)C) at the wobble position of elongator tRNA(Met), using acetate and ATP as substrates. First activates an acetate ion to form acetyladenylate (Ac-AMP) and then transfers the acetyl group to tRNA to form ac(4)C34.</text>
</comment>
<keyword evidence="3" id="KW-0067">ATP-binding</keyword>
<dbReference type="HOGENOM" id="CLU_038915_0_1_9"/>
<dbReference type="eggNOG" id="COG1323">
    <property type="taxonomic scope" value="Bacteria"/>
</dbReference>
<reference evidence="4 5" key="1">
    <citation type="submission" date="2007-03" db="EMBL/GenBank/DDBJ databases">
        <authorList>
            <person name="Fulton L."/>
            <person name="Clifton S."/>
            <person name="Fulton B."/>
            <person name="Xu J."/>
            <person name="Minx P."/>
            <person name="Pepin K.H."/>
            <person name="Johnson M."/>
            <person name="Thiruvilangam P."/>
            <person name="Bhonagiri V."/>
            <person name="Nash W.E."/>
            <person name="Mardis E.R."/>
            <person name="Wilson R.K."/>
        </authorList>
    </citation>
    <scope>NUCLEOTIDE SEQUENCE [LARGE SCALE GENOMIC DNA]</scope>
    <source>
        <strain evidence="4 5">ATCC 27560</strain>
    </source>
</reference>
<dbReference type="GO" id="GO:0016740">
    <property type="term" value="F:transferase activity"/>
    <property type="evidence" value="ECO:0007669"/>
    <property type="project" value="UniProtKB-KW"/>
</dbReference>
<proteinExistence type="inferred from homology"/>
<dbReference type="PANTHER" id="PTHR37825">
    <property type="entry name" value="TRNA(MET) CYTIDINE ACETATE LIGASE"/>
    <property type="match status" value="1"/>
</dbReference>
<dbReference type="GO" id="GO:0005524">
    <property type="term" value="F:ATP binding"/>
    <property type="evidence" value="ECO:0007669"/>
    <property type="project" value="UniProtKB-KW"/>
</dbReference>
<dbReference type="InterPro" id="IPR014729">
    <property type="entry name" value="Rossmann-like_a/b/a_fold"/>
</dbReference>
<dbReference type="SUPFAM" id="SSF52374">
    <property type="entry name" value="Nucleotidylyl transferase"/>
    <property type="match status" value="1"/>
</dbReference>
<dbReference type="InterPro" id="IPR004821">
    <property type="entry name" value="Cyt_trans-like"/>
</dbReference>
<dbReference type="InterPro" id="IPR008513">
    <property type="entry name" value="tRNA(Met)_cyd_acetate_ligase"/>
</dbReference>
<comment type="similarity">
    <text evidence="3">Belongs to the TmcAL family.</text>
</comment>
<keyword evidence="3" id="KW-0963">Cytoplasm</keyword>
<reference evidence="4 5" key="2">
    <citation type="submission" date="2007-04" db="EMBL/GenBank/DDBJ databases">
        <title>Draft genome sequence of Eubacterium ventriosum (ATCC 27560).</title>
        <authorList>
            <person name="Sudarsanam P."/>
            <person name="Ley R."/>
            <person name="Guruge J."/>
            <person name="Turnbaugh P.J."/>
            <person name="Mahowald M."/>
            <person name="Liep D."/>
            <person name="Gordon J."/>
        </authorList>
    </citation>
    <scope>NUCLEOTIDE SEQUENCE [LARGE SCALE GENOMIC DNA]</scope>
    <source>
        <strain evidence="4 5">ATCC 27560</strain>
    </source>
</reference>
<dbReference type="GO" id="GO:0006400">
    <property type="term" value="P:tRNA modification"/>
    <property type="evidence" value="ECO:0007669"/>
    <property type="project" value="UniProtKB-UniRule"/>
</dbReference>
<keyword evidence="1 3" id="KW-0819">tRNA processing</keyword>